<evidence type="ECO:0000256" key="16">
    <source>
        <dbReference type="ARBA" id="ARBA00023204"/>
    </source>
</evidence>
<dbReference type="GO" id="GO:0006281">
    <property type="term" value="P:DNA repair"/>
    <property type="evidence" value="ECO:0007669"/>
    <property type="project" value="UniProtKB-KW"/>
</dbReference>
<comment type="cofactor">
    <cofactor evidence="1">
        <name>Mn(2+)</name>
        <dbReference type="ChEBI" id="CHEBI:29035"/>
    </cofactor>
</comment>
<keyword evidence="18" id="KW-0456">Lyase</keyword>
<dbReference type="Pfam" id="PF14791">
    <property type="entry name" value="DNA_pol_B_thumb"/>
    <property type="match status" value="1"/>
</dbReference>
<dbReference type="PIRSF" id="PIRSF000817">
    <property type="entry name" value="DNA_NT"/>
    <property type="match status" value="1"/>
</dbReference>
<evidence type="ECO:0000256" key="20">
    <source>
        <dbReference type="ARBA" id="ARBA00049244"/>
    </source>
</evidence>
<comment type="cofactor">
    <cofactor evidence="2 24">
        <name>Mg(2+)</name>
        <dbReference type="ChEBI" id="CHEBI:18420"/>
    </cofactor>
</comment>
<keyword evidence="16" id="KW-0234">DNA repair</keyword>
<evidence type="ECO:0000256" key="15">
    <source>
        <dbReference type="ARBA" id="ARBA00023125"/>
    </source>
</evidence>
<evidence type="ECO:0000256" key="13">
    <source>
        <dbReference type="ARBA" id="ARBA00022842"/>
    </source>
</evidence>
<evidence type="ECO:0000256" key="1">
    <source>
        <dbReference type="ARBA" id="ARBA00001936"/>
    </source>
</evidence>
<evidence type="ECO:0000256" key="2">
    <source>
        <dbReference type="ARBA" id="ARBA00001946"/>
    </source>
</evidence>
<keyword evidence="15" id="KW-0238">DNA-binding</keyword>
<evidence type="ECO:0000256" key="8">
    <source>
        <dbReference type="ARBA" id="ARBA00022679"/>
    </source>
</evidence>
<feature type="binding site" evidence="24">
    <location>
        <position position="424"/>
    </location>
    <ligand>
        <name>Mg(2+)</name>
        <dbReference type="ChEBI" id="CHEBI:18420"/>
    </ligand>
</feature>
<dbReference type="CDD" id="cd17715">
    <property type="entry name" value="BRCT_polymerase_lambda"/>
    <property type="match status" value="1"/>
</dbReference>
<dbReference type="Gene3D" id="3.30.210.10">
    <property type="entry name" value="DNA polymerase, thumb domain"/>
    <property type="match status" value="1"/>
</dbReference>
<reference evidence="28 29" key="1">
    <citation type="submission" date="2024-06" db="EMBL/GenBank/DDBJ databases">
        <authorList>
            <person name="Pan Q."/>
            <person name="Wen M."/>
            <person name="Jouanno E."/>
            <person name="Zahm M."/>
            <person name="Klopp C."/>
            <person name="Cabau C."/>
            <person name="Louis A."/>
            <person name="Berthelot C."/>
            <person name="Parey E."/>
            <person name="Roest Crollius H."/>
            <person name="Montfort J."/>
            <person name="Robinson-Rechavi M."/>
            <person name="Bouchez O."/>
            <person name="Lampietro C."/>
            <person name="Lopez Roques C."/>
            <person name="Donnadieu C."/>
            <person name="Postlethwait J."/>
            <person name="Bobe J."/>
            <person name="Verreycken H."/>
            <person name="Guiguen Y."/>
        </authorList>
    </citation>
    <scope>NUCLEOTIDE SEQUENCE [LARGE SCALE GENOMIC DNA]</scope>
    <source>
        <strain evidence="28">Up_M1</strain>
        <tissue evidence="28">Testis</tissue>
    </source>
</reference>
<dbReference type="PANTHER" id="PTHR11276:SF28">
    <property type="entry name" value="DNA POLYMERASE LAMBDA"/>
    <property type="match status" value="1"/>
</dbReference>
<keyword evidence="12" id="KW-0227">DNA damage</keyword>
<evidence type="ECO:0000256" key="4">
    <source>
        <dbReference type="ARBA" id="ARBA00008323"/>
    </source>
</evidence>
<dbReference type="PRINTS" id="PR00870">
    <property type="entry name" value="DNAPOLXBETA"/>
</dbReference>
<evidence type="ECO:0000256" key="18">
    <source>
        <dbReference type="ARBA" id="ARBA00023239"/>
    </source>
</evidence>
<keyword evidence="7" id="KW-0237">DNA synthesis</keyword>
<evidence type="ECO:0000259" key="27">
    <source>
        <dbReference type="PROSITE" id="PS50172"/>
    </source>
</evidence>
<keyword evidence="17" id="KW-0464">Manganese</keyword>
<dbReference type="SUPFAM" id="SSF52113">
    <property type="entry name" value="BRCT domain"/>
    <property type="match status" value="1"/>
</dbReference>
<name>A0ABD0XDJ6_UMBPY</name>
<keyword evidence="13 23" id="KW-0460">Magnesium</keyword>
<dbReference type="PANTHER" id="PTHR11276">
    <property type="entry name" value="DNA POLYMERASE TYPE-X FAMILY MEMBER"/>
    <property type="match status" value="1"/>
</dbReference>
<gene>
    <name evidence="28" type="ORF">UPYG_G00065170</name>
</gene>
<dbReference type="FunFam" id="3.30.210.10:FF:000001">
    <property type="entry name" value="DNA polymerase lambda"/>
    <property type="match status" value="1"/>
</dbReference>
<comment type="similarity">
    <text evidence="4 23">Belongs to the DNA polymerase type-X family.</text>
</comment>
<evidence type="ECO:0000256" key="24">
    <source>
        <dbReference type="PIRSR" id="PIRSR000817-1"/>
    </source>
</evidence>
<dbReference type="InterPro" id="IPR018944">
    <property type="entry name" value="DNA_pol_lambd_fingers_domain"/>
</dbReference>
<dbReference type="FunFam" id="3.40.50.10190:FF:000031">
    <property type="entry name" value="DNA polymerase"/>
    <property type="match status" value="1"/>
</dbReference>
<feature type="binding site" evidence="24">
    <location>
        <position position="485"/>
    </location>
    <ligand>
        <name>Mg(2+)</name>
        <dbReference type="ChEBI" id="CHEBI:18420"/>
    </ligand>
</feature>
<dbReference type="Proteomes" id="UP001557470">
    <property type="component" value="Unassembled WGS sequence"/>
</dbReference>
<feature type="active site" description="Nucleophile; Schiff-base intermediate with DNA; for 5'-dRP lyase activity" evidence="25">
    <location>
        <position position="307"/>
    </location>
</feature>
<keyword evidence="10" id="KW-0235">DNA replication</keyword>
<dbReference type="FunFam" id="1.10.150.20:FF:000010">
    <property type="entry name" value="DNA polymerase lambda"/>
    <property type="match status" value="1"/>
</dbReference>
<dbReference type="Pfam" id="PF16589">
    <property type="entry name" value="BRCT_2"/>
    <property type="match status" value="1"/>
</dbReference>
<dbReference type="InterPro" id="IPR002054">
    <property type="entry name" value="DNA-dir_DNA_pol_X"/>
</dbReference>
<comment type="function">
    <text evidence="21">DNA polymerase that functions in several pathways of DNA repair. Involved in base excision repair (BER) responsible for repair of lesions that give rise to abasic (AP) sites in DNA. Also contributes to DNA double-strand break repair by non-homologous end joining and homologous recombination. Has both template-dependent and template-independent (terminal transferase) DNA polymerase activities. Also has a 5'-deoxyribose-5-phosphate lyase (dRP lyase) activity.</text>
</comment>
<evidence type="ECO:0000256" key="6">
    <source>
        <dbReference type="ARBA" id="ARBA00016513"/>
    </source>
</evidence>
<protein>
    <recommendedName>
        <fullName evidence="6">DNA polymerase lambda</fullName>
        <ecNumber evidence="5">2.7.7.7</ecNumber>
    </recommendedName>
</protein>
<dbReference type="InterPro" id="IPR029398">
    <property type="entry name" value="PolB_thumb"/>
</dbReference>
<keyword evidence="11 23" id="KW-0479">Metal-binding</keyword>
<dbReference type="GO" id="GO:0005634">
    <property type="term" value="C:nucleus"/>
    <property type="evidence" value="ECO:0007669"/>
    <property type="project" value="UniProtKB-SubCell"/>
</dbReference>
<dbReference type="InterPro" id="IPR019843">
    <property type="entry name" value="DNA_pol-X_BS"/>
</dbReference>
<dbReference type="InterPro" id="IPR010996">
    <property type="entry name" value="HHH_MUS81"/>
</dbReference>
<dbReference type="CDD" id="cd00141">
    <property type="entry name" value="NT_POLXc"/>
    <property type="match status" value="1"/>
</dbReference>
<evidence type="ECO:0000256" key="10">
    <source>
        <dbReference type="ARBA" id="ARBA00022705"/>
    </source>
</evidence>
<evidence type="ECO:0000256" key="21">
    <source>
        <dbReference type="ARBA" id="ARBA00054974"/>
    </source>
</evidence>
<evidence type="ECO:0000256" key="3">
    <source>
        <dbReference type="ARBA" id="ARBA00004123"/>
    </source>
</evidence>
<evidence type="ECO:0000313" key="29">
    <source>
        <dbReference type="Proteomes" id="UP001557470"/>
    </source>
</evidence>
<evidence type="ECO:0000313" key="28">
    <source>
        <dbReference type="EMBL" id="KAL1005887.1"/>
    </source>
</evidence>
<dbReference type="GO" id="GO:0046872">
    <property type="term" value="F:metal ion binding"/>
    <property type="evidence" value="ECO:0007669"/>
    <property type="project" value="UniProtKB-UniRule"/>
</dbReference>
<dbReference type="InterPro" id="IPR027421">
    <property type="entry name" value="DNA_pol_lamdba_lyase_dom_sf"/>
</dbReference>
<dbReference type="FunFam" id="1.10.150.110:FF:000004">
    <property type="entry name" value="DNA polymerase lambda"/>
    <property type="match status" value="1"/>
</dbReference>
<dbReference type="SMART" id="SM00483">
    <property type="entry name" value="POLXc"/>
    <property type="match status" value="1"/>
</dbReference>
<dbReference type="GO" id="GO:0003887">
    <property type="term" value="F:DNA-directed DNA polymerase activity"/>
    <property type="evidence" value="ECO:0007669"/>
    <property type="project" value="UniProtKB-UniRule"/>
</dbReference>
<dbReference type="InterPro" id="IPR036420">
    <property type="entry name" value="BRCT_dom_sf"/>
</dbReference>
<dbReference type="GO" id="GO:0016829">
    <property type="term" value="F:lyase activity"/>
    <property type="evidence" value="ECO:0007669"/>
    <property type="project" value="UniProtKB-KW"/>
</dbReference>
<dbReference type="InterPro" id="IPR028207">
    <property type="entry name" value="DNA_pol_B_palm_palm"/>
</dbReference>
<dbReference type="FunFam" id="3.30.460.10:FF:000020">
    <property type="entry name" value="DNA polymerase lambda"/>
    <property type="match status" value="1"/>
</dbReference>
<dbReference type="InterPro" id="IPR022312">
    <property type="entry name" value="DNA_pol_X"/>
</dbReference>
<dbReference type="InterPro" id="IPR002008">
    <property type="entry name" value="DNA_pol_X_beta-like"/>
</dbReference>
<evidence type="ECO:0000256" key="19">
    <source>
        <dbReference type="ARBA" id="ARBA00023242"/>
    </source>
</evidence>
<dbReference type="SUPFAM" id="SSF81301">
    <property type="entry name" value="Nucleotidyltransferase"/>
    <property type="match status" value="1"/>
</dbReference>
<comment type="subunit">
    <text evidence="22">Interacts with PCNA. Interacts with PAXX; promoting POLL recruitment to double-strand breaks (DSBs) and stimulation of the end-filling activity of POLL. Interacts with XRCC4; promoting POLL recruitment to double-strand breaks (DSBs) and stimulation of the end-filling activity of POLL. Interacts with NHEJ1/XLF; promoting POLL recruitment to double-strand breaks (DSBs) and stimulation of the end-filling activity of POLL.</text>
</comment>
<feature type="region of interest" description="Disordered" evidence="26">
    <location>
        <begin position="207"/>
        <end position="246"/>
    </location>
</feature>
<feature type="domain" description="BRCT" evidence="27">
    <location>
        <begin position="37"/>
        <end position="133"/>
    </location>
</feature>
<keyword evidence="8 23" id="KW-0808">Transferase</keyword>
<dbReference type="InterPro" id="IPR001726">
    <property type="entry name" value="TdT/Mu"/>
</dbReference>
<evidence type="ECO:0000256" key="23">
    <source>
        <dbReference type="PIRNR" id="PIRNR000817"/>
    </source>
</evidence>
<feature type="compositionally biased region" description="Low complexity" evidence="26">
    <location>
        <begin position="214"/>
        <end position="223"/>
    </location>
</feature>
<dbReference type="GO" id="GO:0003677">
    <property type="term" value="F:DNA binding"/>
    <property type="evidence" value="ECO:0007669"/>
    <property type="project" value="UniProtKB-UniRule"/>
</dbReference>
<accession>A0ABD0XDJ6</accession>
<comment type="caution">
    <text evidence="28">The sequence shown here is derived from an EMBL/GenBank/DDBJ whole genome shotgun (WGS) entry which is preliminary data.</text>
</comment>
<sequence length="569" mass="63176">MSAHGIVKAFPKVKRTGTREGNETPPTKRKSTETLTVTGTAFQGVTVHIIPAGIGSARCQIFQRQIVQNGGQTESSLCPSVTHVVVDDSMDRDRAQRLLKVDTLPPAVHLVKCTWLSTCISQKKLLETGAYSLLNPEKEMEPTNCDDPKEDDVNSVPLLGTQNIKMPFPVETKLDESESHPVLENKDDFKDEHGVSQSDLEALIRGLHPKDETPSPSRAASSSDPQQKPLPGKWVCAQSSQSKVDNHNKHITDKLEVLAKAYTHQGDRWRALGYSKAINALKSYNKPVTSYEEACKIQGIGKKMADKVMEILESGHLRKIDHLGEAVPVLELFTNIWGAGAKTAQLWYTQGFRTLDDIQTKANLTHNQIIGLKHYDDFLDRMPREEAAAIEKTVRAASQSLDSGLLAMACGSYRRGKATCGDVDILISHPDGKSHRGVFSKLLQSLRHTGFLTDDLVSQEENGEQKKYMGVCRLPGPGQQHRRLDIIVVPYNEFACALIYFTGSAHFNRSMRALAKTKRMSLSEHSLNSDVLRQGSVKVYVGTPLPVLTEKDVFTHLGIPFREPQERDW</sequence>
<dbReference type="InterPro" id="IPR001357">
    <property type="entry name" value="BRCT_dom"/>
</dbReference>
<proteinExistence type="inferred from homology"/>
<dbReference type="InterPro" id="IPR037160">
    <property type="entry name" value="DNA_Pol_thumb_sf"/>
</dbReference>
<evidence type="ECO:0000256" key="5">
    <source>
        <dbReference type="ARBA" id="ARBA00012417"/>
    </source>
</evidence>
<dbReference type="Gene3D" id="1.10.150.20">
    <property type="entry name" value="5' to 3' exonuclease, C-terminal subdomain"/>
    <property type="match status" value="1"/>
</dbReference>
<dbReference type="AlphaFoldDB" id="A0ABD0XDJ6"/>
<dbReference type="Pfam" id="PF14716">
    <property type="entry name" value="HHH_8"/>
    <property type="match status" value="1"/>
</dbReference>
<evidence type="ECO:0000256" key="11">
    <source>
        <dbReference type="ARBA" id="ARBA00022723"/>
    </source>
</evidence>
<evidence type="ECO:0000256" key="7">
    <source>
        <dbReference type="ARBA" id="ARBA00022634"/>
    </source>
</evidence>
<dbReference type="PROSITE" id="PS00522">
    <property type="entry name" value="DNA_POLYMERASE_X"/>
    <property type="match status" value="1"/>
</dbReference>
<evidence type="ECO:0000256" key="14">
    <source>
        <dbReference type="ARBA" id="ARBA00022932"/>
    </source>
</evidence>
<comment type="subcellular location">
    <subcellularLocation>
        <location evidence="3 23">Nucleus</location>
    </subcellularLocation>
</comment>
<dbReference type="Gene3D" id="3.40.50.10190">
    <property type="entry name" value="BRCT domain"/>
    <property type="match status" value="1"/>
</dbReference>
<evidence type="ECO:0000256" key="17">
    <source>
        <dbReference type="ARBA" id="ARBA00023211"/>
    </source>
</evidence>
<dbReference type="Pfam" id="PF14792">
    <property type="entry name" value="DNA_pol_B_palm"/>
    <property type="match status" value="1"/>
</dbReference>
<organism evidence="28 29">
    <name type="scientific">Umbra pygmaea</name>
    <name type="common">Eastern mudminnow</name>
    <dbReference type="NCBI Taxonomy" id="75934"/>
    <lineage>
        <taxon>Eukaryota</taxon>
        <taxon>Metazoa</taxon>
        <taxon>Chordata</taxon>
        <taxon>Craniata</taxon>
        <taxon>Vertebrata</taxon>
        <taxon>Euteleostomi</taxon>
        <taxon>Actinopterygii</taxon>
        <taxon>Neopterygii</taxon>
        <taxon>Teleostei</taxon>
        <taxon>Protacanthopterygii</taxon>
        <taxon>Esociformes</taxon>
        <taxon>Umbridae</taxon>
        <taxon>Umbra</taxon>
    </lineage>
</organism>
<dbReference type="EC" id="2.7.7.7" evidence="5"/>
<keyword evidence="9 23" id="KW-0548">Nucleotidyltransferase</keyword>
<evidence type="ECO:0000256" key="9">
    <source>
        <dbReference type="ARBA" id="ARBA00022695"/>
    </source>
</evidence>
<evidence type="ECO:0000256" key="25">
    <source>
        <dbReference type="PIRSR" id="PIRSR622312-50"/>
    </source>
</evidence>
<dbReference type="EMBL" id="JAGEUA010000002">
    <property type="protein sequence ID" value="KAL1005887.1"/>
    <property type="molecule type" value="Genomic_DNA"/>
</dbReference>
<dbReference type="Gene3D" id="3.30.460.10">
    <property type="entry name" value="Beta Polymerase, domain 2"/>
    <property type="match status" value="1"/>
</dbReference>
<dbReference type="PROSITE" id="PS50172">
    <property type="entry name" value="BRCT"/>
    <property type="match status" value="1"/>
</dbReference>
<keyword evidence="29" id="KW-1185">Reference proteome</keyword>
<dbReference type="SUPFAM" id="SSF81585">
    <property type="entry name" value="PsbU/PolX domain-like"/>
    <property type="match status" value="1"/>
</dbReference>
<evidence type="ECO:0000256" key="22">
    <source>
        <dbReference type="ARBA" id="ARBA00061803"/>
    </source>
</evidence>
<evidence type="ECO:0000256" key="12">
    <source>
        <dbReference type="ARBA" id="ARBA00022763"/>
    </source>
</evidence>
<dbReference type="PRINTS" id="PR00869">
    <property type="entry name" value="DNAPOLX"/>
</dbReference>
<dbReference type="InterPro" id="IPR043519">
    <property type="entry name" value="NT_sf"/>
</dbReference>
<feature type="region of interest" description="Disordered" evidence="26">
    <location>
        <begin position="1"/>
        <end position="32"/>
    </location>
</feature>
<dbReference type="SUPFAM" id="SSF47802">
    <property type="entry name" value="DNA polymerase beta, N-terminal domain-like"/>
    <property type="match status" value="1"/>
</dbReference>
<dbReference type="GO" id="GO:0006260">
    <property type="term" value="P:DNA replication"/>
    <property type="evidence" value="ECO:0007669"/>
    <property type="project" value="UniProtKB-KW"/>
</dbReference>
<keyword evidence="14" id="KW-0239">DNA-directed DNA polymerase</keyword>
<evidence type="ECO:0000256" key="26">
    <source>
        <dbReference type="SAM" id="MobiDB-lite"/>
    </source>
</evidence>
<comment type="catalytic activity">
    <reaction evidence="20">
        <text>DNA(n) + a 2'-deoxyribonucleoside 5'-triphosphate = DNA(n+1) + diphosphate</text>
        <dbReference type="Rhea" id="RHEA:22508"/>
        <dbReference type="Rhea" id="RHEA-COMP:17339"/>
        <dbReference type="Rhea" id="RHEA-COMP:17340"/>
        <dbReference type="ChEBI" id="CHEBI:33019"/>
        <dbReference type="ChEBI" id="CHEBI:61560"/>
        <dbReference type="ChEBI" id="CHEBI:173112"/>
        <dbReference type="EC" id="2.7.7.7"/>
    </reaction>
</comment>
<dbReference type="Gene3D" id="1.10.150.110">
    <property type="entry name" value="DNA polymerase beta, N-terminal domain-like"/>
    <property type="match status" value="1"/>
</dbReference>
<dbReference type="Pfam" id="PF10391">
    <property type="entry name" value="DNA_pol_lambd_f"/>
    <property type="match status" value="1"/>
</dbReference>
<feature type="binding site" evidence="24">
    <location>
        <position position="422"/>
    </location>
    <ligand>
        <name>Mg(2+)</name>
        <dbReference type="ChEBI" id="CHEBI:18420"/>
    </ligand>
</feature>
<keyword evidence="19 23" id="KW-0539">Nucleus</keyword>